<dbReference type="PROSITE" id="PS51186">
    <property type="entry name" value="GNAT"/>
    <property type="match status" value="1"/>
</dbReference>
<dbReference type="STRING" id="1120976.SAMN03080606_01522"/>
<sequence>MEWYIKKFNELTNEEIYEILKRRVEVFVVEQNCPYLECDDKDQEAIHFFLKDNNCIIAYLRVLPQGVTYDEISIGRVLVIEDYRGKGIVNELMHKAIRYIESNFGESNIRISAQEYLLAFYESLGFQVISDVYLEDGIPHLEMLYLQSH</sequence>
<accession>A0A1G5FWZ1</accession>
<organism evidence="2 3">
    <name type="scientific">Alkaliphilus peptidifermentans DSM 18978</name>
    <dbReference type="NCBI Taxonomy" id="1120976"/>
    <lineage>
        <taxon>Bacteria</taxon>
        <taxon>Bacillati</taxon>
        <taxon>Bacillota</taxon>
        <taxon>Clostridia</taxon>
        <taxon>Peptostreptococcales</taxon>
        <taxon>Natronincolaceae</taxon>
        <taxon>Alkaliphilus</taxon>
    </lineage>
</organism>
<reference evidence="2 3" key="1">
    <citation type="submission" date="2016-10" db="EMBL/GenBank/DDBJ databases">
        <authorList>
            <person name="de Groot N.N."/>
        </authorList>
    </citation>
    <scope>NUCLEOTIDE SEQUENCE [LARGE SCALE GENOMIC DNA]</scope>
    <source>
        <strain evidence="2 3">DSM 18978</strain>
    </source>
</reference>
<protein>
    <submittedName>
        <fullName evidence="2">ElaA protein</fullName>
    </submittedName>
</protein>
<keyword evidence="3" id="KW-1185">Reference proteome</keyword>
<dbReference type="InterPro" id="IPR000182">
    <property type="entry name" value="GNAT_dom"/>
</dbReference>
<dbReference type="SUPFAM" id="SSF55729">
    <property type="entry name" value="Acyl-CoA N-acyltransferases (Nat)"/>
    <property type="match status" value="1"/>
</dbReference>
<evidence type="ECO:0000259" key="1">
    <source>
        <dbReference type="PROSITE" id="PS51186"/>
    </source>
</evidence>
<gene>
    <name evidence="2" type="ORF">SAMN03080606_01522</name>
</gene>
<proteinExistence type="predicted"/>
<evidence type="ECO:0000313" key="2">
    <source>
        <dbReference type="EMBL" id="SCY43669.1"/>
    </source>
</evidence>
<evidence type="ECO:0000313" key="3">
    <source>
        <dbReference type="Proteomes" id="UP000198636"/>
    </source>
</evidence>
<name>A0A1G5FWZ1_9FIRM</name>
<dbReference type="Gene3D" id="3.40.630.30">
    <property type="match status" value="1"/>
</dbReference>
<dbReference type="Proteomes" id="UP000198636">
    <property type="component" value="Unassembled WGS sequence"/>
</dbReference>
<dbReference type="EMBL" id="FMUS01000008">
    <property type="protein sequence ID" value="SCY43669.1"/>
    <property type="molecule type" value="Genomic_DNA"/>
</dbReference>
<dbReference type="AlphaFoldDB" id="A0A1G5FWZ1"/>
<dbReference type="OrthoDB" id="9796171at2"/>
<dbReference type="Pfam" id="PF13673">
    <property type="entry name" value="Acetyltransf_10"/>
    <property type="match status" value="1"/>
</dbReference>
<dbReference type="RefSeq" id="WP_091541847.1">
    <property type="nucleotide sequence ID" value="NZ_FMUS01000008.1"/>
</dbReference>
<dbReference type="InterPro" id="IPR016181">
    <property type="entry name" value="Acyl_CoA_acyltransferase"/>
</dbReference>
<dbReference type="CDD" id="cd04301">
    <property type="entry name" value="NAT_SF"/>
    <property type="match status" value="1"/>
</dbReference>
<dbReference type="GO" id="GO:0016747">
    <property type="term" value="F:acyltransferase activity, transferring groups other than amino-acyl groups"/>
    <property type="evidence" value="ECO:0007669"/>
    <property type="project" value="InterPro"/>
</dbReference>
<feature type="domain" description="N-acetyltransferase" evidence="1">
    <location>
        <begin position="6"/>
        <end position="148"/>
    </location>
</feature>